<feature type="compositionally biased region" description="Basic and acidic residues" evidence="1">
    <location>
        <begin position="426"/>
        <end position="438"/>
    </location>
</feature>
<dbReference type="SUPFAM" id="SSF46942">
    <property type="entry name" value="Elongation factor TFIIS domain 2"/>
    <property type="match status" value="1"/>
</dbReference>
<feature type="compositionally biased region" description="Basic and acidic residues" evidence="1">
    <location>
        <begin position="702"/>
        <end position="714"/>
    </location>
</feature>
<evidence type="ECO:0000313" key="4">
    <source>
        <dbReference type="Proteomes" id="UP000834106"/>
    </source>
</evidence>
<dbReference type="Gene3D" id="1.10.472.30">
    <property type="entry name" value="Transcription elongation factor S-II, central domain"/>
    <property type="match status" value="1"/>
</dbReference>
<feature type="region of interest" description="Disordered" evidence="1">
    <location>
        <begin position="569"/>
        <end position="597"/>
    </location>
</feature>
<dbReference type="PANTHER" id="PTHR11477">
    <property type="entry name" value="TRANSCRIPTION FACTOR S-II ZINC FINGER DOMAIN-CONTAINING PROTEIN"/>
    <property type="match status" value="1"/>
</dbReference>
<gene>
    <name evidence="3" type="ORF">FPE_LOCUS19143</name>
</gene>
<protein>
    <recommendedName>
        <fullName evidence="2">TFIIS central domain-containing protein</fullName>
    </recommendedName>
</protein>
<dbReference type="Pfam" id="PF07500">
    <property type="entry name" value="TFIIS_M"/>
    <property type="match status" value="1"/>
</dbReference>
<evidence type="ECO:0000256" key="1">
    <source>
        <dbReference type="SAM" id="MobiDB-lite"/>
    </source>
</evidence>
<dbReference type="Pfam" id="PF07744">
    <property type="entry name" value="SPOC"/>
    <property type="match status" value="1"/>
</dbReference>
<reference evidence="3" key="1">
    <citation type="submission" date="2023-05" db="EMBL/GenBank/DDBJ databases">
        <authorList>
            <person name="Huff M."/>
        </authorList>
    </citation>
    <scope>NUCLEOTIDE SEQUENCE</scope>
</reference>
<feature type="region of interest" description="Disordered" evidence="1">
    <location>
        <begin position="691"/>
        <end position="729"/>
    </location>
</feature>
<dbReference type="Proteomes" id="UP000834106">
    <property type="component" value="Chromosome 11"/>
</dbReference>
<feature type="region of interest" description="Disordered" evidence="1">
    <location>
        <begin position="217"/>
        <end position="281"/>
    </location>
</feature>
<evidence type="ECO:0000313" key="3">
    <source>
        <dbReference type="EMBL" id="CAI9771713.1"/>
    </source>
</evidence>
<dbReference type="PROSITE" id="PS51321">
    <property type="entry name" value="TFIIS_CENTRAL"/>
    <property type="match status" value="1"/>
</dbReference>
<feature type="compositionally biased region" description="Polar residues" evidence="1">
    <location>
        <begin position="314"/>
        <end position="336"/>
    </location>
</feature>
<feature type="compositionally biased region" description="Basic residues" evidence="1">
    <location>
        <begin position="1102"/>
        <end position="1112"/>
    </location>
</feature>
<feature type="region of interest" description="Disordered" evidence="1">
    <location>
        <begin position="909"/>
        <end position="953"/>
    </location>
</feature>
<dbReference type="CDD" id="cd21538">
    <property type="entry name" value="SPOC_TFIIS"/>
    <property type="match status" value="1"/>
</dbReference>
<feature type="domain" description="TFIIS central" evidence="2">
    <location>
        <begin position="429"/>
        <end position="543"/>
    </location>
</feature>
<feature type="compositionally biased region" description="Polar residues" evidence="1">
    <location>
        <begin position="262"/>
        <end position="280"/>
    </location>
</feature>
<dbReference type="InterPro" id="IPR012921">
    <property type="entry name" value="SPOC_C"/>
</dbReference>
<dbReference type="GO" id="GO:0006351">
    <property type="term" value="P:DNA-templated transcription"/>
    <property type="evidence" value="ECO:0007669"/>
    <property type="project" value="InterPro"/>
</dbReference>
<dbReference type="InterPro" id="IPR003618">
    <property type="entry name" value="TFIIS_cen_dom"/>
</dbReference>
<proteinExistence type="predicted"/>
<feature type="compositionally biased region" description="Polar residues" evidence="1">
    <location>
        <begin position="224"/>
        <end position="239"/>
    </location>
</feature>
<dbReference type="GO" id="GO:0005634">
    <property type="term" value="C:nucleus"/>
    <property type="evidence" value="ECO:0007669"/>
    <property type="project" value="TreeGrafter"/>
</dbReference>
<dbReference type="EMBL" id="OU503046">
    <property type="protein sequence ID" value="CAI9771713.1"/>
    <property type="molecule type" value="Genomic_DNA"/>
</dbReference>
<dbReference type="SMART" id="SM00510">
    <property type="entry name" value="TFS2M"/>
    <property type="match status" value="1"/>
</dbReference>
<dbReference type="PANTHER" id="PTHR11477:SF20">
    <property type="entry name" value="SPOC DOMAIN _ TRANSCRIPTION ELONGATION FACTOR S-II PROTEIN"/>
    <property type="match status" value="1"/>
</dbReference>
<organism evidence="3 4">
    <name type="scientific">Fraxinus pennsylvanica</name>
    <dbReference type="NCBI Taxonomy" id="56036"/>
    <lineage>
        <taxon>Eukaryota</taxon>
        <taxon>Viridiplantae</taxon>
        <taxon>Streptophyta</taxon>
        <taxon>Embryophyta</taxon>
        <taxon>Tracheophyta</taxon>
        <taxon>Spermatophyta</taxon>
        <taxon>Magnoliopsida</taxon>
        <taxon>eudicotyledons</taxon>
        <taxon>Gunneridae</taxon>
        <taxon>Pentapetalae</taxon>
        <taxon>asterids</taxon>
        <taxon>lamiids</taxon>
        <taxon>Lamiales</taxon>
        <taxon>Oleaceae</taxon>
        <taxon>Oleeae</taxon>
        <taxon>Fraxinus</taxon>
    </lineage>
</organism>
<keyword evidence="4" id="KW-1185">Reference proteome</keyword>
<feature type="region of interest" description="Disordered" evidence="1">
    <location>
        <begin position="306"/>
        <end position="340"/>
    </location>
</feature>
<evidence type="ECO:0000259" key="2">
    <source>
        <dbReference type="PROSITE" id="PS51321"/>
    </source>
</evidence>
<name>A0AAD1ZKW2_9LAMI</name>
<feature type="compositionally biased region" description="Polar residues" evidence="1">
    <location>
        <begin position="910"/>
        <end position="921"/>
    </location>
</feature>
<sequence>MPSLSYVSVSARKAVTCRVVIMWKLLVSNNLVLSVIRVIGRRSPARIRWFGLFWCLMSNNLVSHFPLPNRQVVSMEHTSTPLNLPTSEMQMRVAGQVPNNDLSHHFALSNEQMGVAEPMSSNLGFQNVLVPNNKVGQNELVVGINGSNAFWMPSEQGHDGALMQNIQAGEKSLLLSKRKAEGGPEQYNFVPQQSLIPNKRAIHMGANINSPGLRQLAPQKKTAPMQSNLSSPGLQNQPLPNKKMVRNESMSSKSGGPRGQNMKRQTSLIQSGSKVQTESSEAIRLKMRESLADALSLAFQKPDKVANAEEKQTDAANINQAPVECQSSESNLSTATPIPGSKDISPLKELATAGKPSNCQVLSAEFPTHESSGNDVQAFREFHYGTILPDEDVSFSENFFVKDDLLQGNGLSWALDFDVEVREGKEAQNSEKSLKEEYQGAGNRGELGSLTPTNLAFKIEEELFKVFGGVNKKYKEKGRSLLFNLKDRNNPELRERVVSGEISPERLCSMSAEELASKELSEWRMAKAEEMAQMVVLPDTDIRRLVKKTHKGEYQVEVERDYSMAAEVSAGTNVSTQHKPRKETETHSPSKLDNNKDRENVAGLEKNSENQDFQGSLVIPTDGTDLMQGMMVDDELKDVDFLPPIVSLDEFMESLNSEPPFDNIPADADKTSHILSKESPEEVNNSKALISAAENSTHTPSKKVDESVSERKVDVAVPSNSSSAVQKGLPSGDASEIECLWEGVLQLNISSLVTVGGQFQSGEKTSTKEWPSSLEIKGRVRLDAFEKFFRELPMSRTRAVMILHFILKNKQSENERTAVSEAVDSYVAEDRLGFAEPAPGVELYLCPPSSKMLEMLSEHHSKMANIIDDGLIGVVVWRRRHISNTISPNSSSHHKHSSKKQPFAAHLKEGQNSNNNKNTSVLVPVSYKIPTRSNPKPKEEEDDDIPPGFGPVAAARAAKDDDDLPEFNFSGDVKPSVPGAVSQNLHRGVKMTTSFNQNPQLPVDQVRELIQKYGQTETSSTNRNWVDNKDVGIEPWKDDDDDIPEWRPNAPSSAQPPLHGFRPSVHRPLVNHHVIPPVARAPPANPSGLASWPPGARSVHPAGRHPGARWRH</sequence>
<dbReference type="InterPro" id="IPR036575">
    <property type="entry name" value="TFIIS_cen_dom_sf"/>
</dbReference>
<dbReference type="AlphaFoldDB" id="A0AAD1ZKW2"/>
<feature type="region of interest" description="Disordered" evidence="1">
    <location>
        <begin position="426"/>
        <end position="445"/>
    </location>
</feature>
<feature type="compositionally biased region" description="Basic and acidic residues" evidence="1">
    <location>
        <begin position="582"/>
        <end position="597"/>
    </location>
</feature>
<accession>A0AAD1ZKW2</accession>
<feature type="region of interest" description="Disordered" evidence="1">
    <location>
        <begin position="1078"/>
        <end position="1112"/>
    </location>
</feature>